<evidence type="ECO:0000256" key="1">
    <source>
        <dbReference type="SAM" id="MobiDB-lite"/>
    </source>
</evidence>
<keyword evidence="3" id="KW-1185">Reference proteome</keyword>
<name>A0A8T2PDV1_9TELE</name>
<feature type="compositionally biased region" description="Low complexity" evidence="1">
    <location>
        <begin position="1"/>
        <end position="14"/>
    </location>
</feature>
<organism evidence="2 3">
    <name type="scientific">Albula glossodonta</name>
    <name type="common">roundjaw bonefish</name>
    <dbReference type="NCBI Taxonomy" id="121402"/>
    <lineage>
        <taxon>Eukaryota</taxon>
        <taxon>Metazoa</taxon>
        <taxon>Chordata</taxon>
        <taxon>Craniata</taxon>
        <taxon>Vertebrata</taxon>
        <taxon>Euteleostomi</taxon>
        <taxon>Actinopterygii</taxon>
        <taxon>Neopterygii</taxon>
        <taxon>Teleostei</taxon>
        <taxon>Albuliformes</taxon>
        <taxon>Albulidae</taxon>
        <taxon>Albula</taxon>
    </lineage>
</organism>
<sequence>MQQSAILSSSSLRASSDRSFEPRVTVMLSASSSVMVRLWSRHSWRASNSTAFSYWECLMKKSEQRASKAGSEFSSRSSAISCSAPNCCVAKASSRALEKWPACQQQTVAVHPHQG</sequence>
<protein>
    <submittedName>
        <fullName evidence="2">Uncharacterized protein</fullName>
    </submittedName>
</protein>
<reference evidence="2" key="1">
    <citation type="thesis" date="2021" institute="BYU ScholarsArchive" country="Provo, UT, USA">
        <title>Applications of and Algorithms for Genome Assembly and Genomic Analyses with an Emphasis on Marine Teleosts.</title>
        <authorList>
            <person name="Pickett B.D."/>
        </authorList>
    </citation>
    <scope>NUCLEOTIDE SEQUENCE</scope>
    <source>
        <strain evidence="2">HI-2016</strain>
    </source>
</reference>
<evidence type="ECO:0000313" key="3">
    <source>
        <dbReference type="Proteomes" id="UP000824540"/>
    </source>
</evidence>
<gene>
    <name evidence="2" type="ORF">JZ751_026249</name>
</gene>
<dbReference type="AlphaFoldDB" id="A0A8T2PDV1"/>
<comment type="caution">
    <text evidence="2">The sequence shown here is derived from an EMBL/GenBank/DDBJ whole genome shotgun (WGS) entry which is preliminary data.</text>
</comment>
<accession>A0A8T2PDV1</accession>
<dbReference type="EMBL" id="JAFBMS010000008">
    <property type="protein sequence ID" value="KAG9349896.1"/>
    <property type="molecule type" value="Genomic_DNA"/>
</dbReference>
<proteinExistence type="predicted"/>
<evidence type="ECO:0000313" key="2">
    <source>
        <dbReference type="EMBL" id="KAG9349896.1"/>
    </source>
</evidence>
<feature type="region of interest" description="Disordered" evidence="1">
    <location>
        <begin position="1"/>
        <end position="20"/>
    </location>
</feature>
<dbReference type="Proteomes" id="UP000824540">
    <property type="component" value="Unassembled WGS sequence"/>
</dbReference>